<dbReference type="Proteomes" id="UP000000763">
    <property type="component" value="Chromosome 2"/>
</dbReference>
<evidence type="ECO:0000313" key="2">
    <source>
        <dbReference type="Proteomes" id="UP000000763"/>
    </source>
</evidence>
<dbReference type="AlphaFoldDB" id="Q6ZH04"/>
<evidence type="ECO:0000313" key="1">
    <source>
        <dbReference type="EMBL" id="BAD07657.1"/>
    </source>
</evidence>
<protein>
    <submittedName>
        <fullName evidence="1">Uncharacterized protein</fullName>
    </submittedName>
</protein>
<gene>
    <name evidence="1" type="primary">OJ1743_B12.6</name>
</gene>
<reference evidence="2" key="2">
    <citation type="journal article" date="2008" name="Nucleic Acids Res.">
        <title>The rice annotation project database (RAP-DB): 2008 update.</title>
        <authorList>
            <consortium name="The rice annotation project (RAP)"/>
        </authorList>
    </citation>
    <scope>GENOME REANNOTATION</scope>
    <source>
        <strain evidence="2">cv. Nipponbare</strain>
    </source>
</reference>
<reference evidence="2" key="1">
    <citation type="journal article" date="2005" name="Nature">
        <title>The map-based sequence of the rice genome.</title>
        <authorList>
            <consortium name="International rice genome sequencing project (IRGSP)"/>
            <person name="Matsumoto T."/>
            <person name="Wu J."/>
            <person name="Kanamori H."/>
            <person name="Katayose Y."/>
            <person name="Fujisawa M."/>
            <person name="Namiki N."/>
            <person name="Mizuno H."/>
            <person name="Yamamoto K."/>
            <person name="Antonio B.A."/>
            <person name="Baba T."/>
            <person name="Sakata K."/>
            <person name="Nagamura Y."/>
            <person name="Aoki H."/>
            <person name="Arikawa K."/>
            <person name="Arita K."/>
            <person name="Bito T."/>
            <person name="Chiden Y."/>
            <person name="Fujitsuka N."/>
            <person name="Fukunaka R."/>
            <person name="Hamada M."/>
            <person name="Harada C."/>
            <person name="Hayashi A."/>
            <person name="Hijishita S."/>
            <person name="Honda M."/>
            <person name="Hosokawa S."/>
            <person name="Ichikawa Y."/>
            <person name="Idonuma A."/>
            <person name="Iijima M."/>
            <person name="Ikeda M."/>
            <person name="Ikeno M."/>
            <person name="Ito K."/>
            <person name="Ito S."/>
            <person name="Ito T."/>
            <person name="Ito Y."/>
            <person name="Ito Y."/>
            <person name="Iwabuchi A."/>
            <person name="Kamiya K."/>
            <person name="Karasawa W."/>
            <person name="Kurita K."/>
            <person name="Katagiri S."/>
            <person name="Kikuta A."/>
            <person name="Kobayashi H."/>
            <person name="Kobayashi N."/>
            <person name="Machita K."/>
            <person name="Maehara T."/>
            <person name="Masukawa M."/>
            <person name="Mizubayashi T."/>
            <person name="Mukai Y."/>
            <person name="Nagasaki H."/>
            <person name="Nagata Y."/>
            <person name="Naito S."/>
            <person name="Nakashima M."/>
            <person name="Nakama Y."/>
            <person name="Nakamichi Y."/>
            <person name="Nakamura M."/>
            <person name="Meguro A."/>
            <person name="Negishi M."/>
            <person name="Ohta I."/>
            <person name="Ohta T."/>
            <person name="Okamoto M."/>
            <person name="Ono N."/>
            <person name="Saji S."/>
            <person name="Sakaguchi M."/>
            <person name="Sakai K."/>
            <person name="Shibata M."/>
            <person name="Shimokawa T."/>
            <person name="Song J."/>
            <person name="Takazaki Y."/>
            <person name="Terasawa K."/>
            <person name="Tsugane M."/>
            <person name="Tsuji K."/>
            <person name="Ueda S."/>
            <person name="Waki K."/>
            <person name="Yamagata H."/>
            <person name="Yamamoto M."/>
            <person name="Yamamoto S."/>
            <person name="Yamane H."/>
            <person name="Yoshiki S."/>
            <person name="Yoshihara R."/>
            <person name="Yukawa K."/>
            <person name="Zhong H."/>
            <person name="Yano M."/>
            <person name="Yuan Q."/>
            <person name="Ouyang S."/>
            <person name="Liu J."/>
            <person name="Jones K.M."/>
            <person name="Gansberger K."/>
            <person name="Moffat K."/>
            <person name="Hill J."/>
            <person name="Bera J."/>
            <person name="Fadrosh D."/>
            <person name="Jin S."/>
            <person name="Johri S."/>
            <person name="Kim M."/>
            <person name="Overton L."/>
            <person name="Reardon M."/>
            <person name="Tsitrin T."/>
            <person name="Vuong H."/>
            <person name="Weaver B."/>
            <person name="Ciecko A."/>
            <person name="Tallon L."/>
            <person name="Jackson J."/>
            <person name="Pai G."/>
            <person name="Aken S.V."/>
            <person name="Utterback T."/>
            <person name="Reidmuller S."/>
            <person name="Feldblyum T."/>
            <person name="Hsiao J."/>
            <person name="Zismann V."/>
            <person name="Iobst S."/>
            <person name="de Vazeille A.R."/>
            <person name="Buell C.R."/>
            <person name="Ying K."/>
            <person name="Li Y."/>
            <person name="Lu T."/>
            <person name="Huang Y."/>
            <person name="Zhao Q."/>
            <person name="Feng Q."/>
            <person name="Zhang L."/>
            <person name="Zhu J."/>
            <person name="Weng Q."/>
            <person name="Mu J."/>
            <person name="Lu Y."/>
            <person name="Fan D."/>
            <person name="Liu Y."/>
            <person name="Guan J."/>
            <person name="Zhang Y."/>
            <person name="Yu S."/>
            <person name="Liu X."/>
            <person name="Zhang Y."/>
            <person name="Hong G."/>
            <person name="Han B."/>
            <person name="Choisne N."/>
            <person name="Demange N."/>
            <person name="Orjeda G."/>
            <person name="Samain S."/>
            <person name="Cattolico L."/>
            <person name="Pelletier E."/>
            <person name="Couloux A."/>
            <person name="Segurens B."/>
            <person name="Wincker P."/>
            <person name="D'Hont A."/>
            <person name="Scarpelli C."/>
            <person name="Weissenbach J."/>
            <person name="Salanoubat M."/>
            <person name="Quetier F."/>
            <person name="Yu Y."/>
            <person name="Kim H.R."/>
            <person name="Rambo T."/>
            <person name="Currie J."/>
            <person name="Collura K."/>
            <person name="Luo M."/>
            <person name="Yang T."/>
            <person name="Ammiraju J.S.S."/>
            <person name="Engler F."/>
            <person name="Soderlund C."/>
            <person name="Wing R.A."/>
            <person name="Palmer L.E."/>
            <person name="de la Bastide M."/>
            <person name="Spiegel L."/>
            <person name="Nascimento L."/>
            <person name="Zutavern T."/>
            <person name="O'Shaughnessy A."/>
            <person name="Dike S."/>
            <person name="Dedhia N."/>
            <person name="Preston R."/>
            <person name="Balija V."/>
            <person name="McCombie W.R."/>
            <person name="Chow T."/>
            <person name="Chen H."/>
            <person name="Chung M."/>
            <person name="Chen C."/>
            <person name="Shaw J."/>
            <person name="Wu H."/>
            <person name="Hsiao K."/>
            <person name="Chao Y."/>
            <person name="Chu M."/>
            <person name="Cheng C."/>
            <person name="Hour A."/>
            <person name="Lee P."/>
            <person name="Lin S."/>
            <person name="Lin Y."/>
            <person name="Liou J."/>
            <person name="Liu S."/>
            <person name="Hsing Y."/>
            <person name="Raghuvanshi S."/>
            <person name="Mohanty A."/>
            <person name="Bharti A.K."/>
            <person name="Gaur A."/>
            <person name="Gupta V."/>
            <person name="Kumar D."/>
            <person name="Ravi V."/>
            <person name="Vij S."/>
            <person name="Kapur A."/>
            <person name="Khurana P."/>
            <person name="Khurana P."/>
            <person name="Khurana J.P."/>
            <person name="Tyagi A.K."/>
            <person name="Gaikwad K."/>
            <person name="Singh A."/>
            <person name="Dalal V."/>
            <person name="Srivastava S."/>
            <person name="Dixit A."/>
            <person name="Pal A.K."/>
            <person name="Ghazi I.A."/>
            <person name="Yadav M."/>
            <person name="Pandit A."/>
            <person name="Bhargava A."/>
            <person name="Sureshbabu K."/>
            <person name="Batra K."/>
            <person name="Sharma T.R."/>
            <person name="Mohapatra T."/>
            <person name="Singh N.K."/>
            <person name="Messing J."/>
            <person name="Nelson A.B."/>
            <person name="Fuks G."/>
            <person name="Kavchok S."/>
            <person name="Keizer G."/>
            <person name="Linton E."/>
            <person name="Llaca V."/>
            <person name="Song R."/>
            <person name="Tanyolac B."/>
            <person name="Young S."/>
            <person name="Ho-Il K."/>
            <person name="Hahn J.H."/>
            <person name="Sangsakoo G."/>
            <person name="Vanavichit A."/>
            <person name="de Mattos Luiz.A.T."/>
            <person name="Zimmer P.D."/>
            <person name="Malone G."/>
            <person name="Dellagostin O."/>
            <person name="de Oliveira A.C."/>
            <person name="Bevan M."/>
            <person name="Bancroft I."/>
            <person name="Minx P."/>
            <person name="Cordum H."/>
            <person name="Wilson R."/>
            <person name="Cheng Z."/>
            <person name="Jin W."/>
            <person name="Jiang J."/>
            <person name="Leong S.A."/>
            <person name="Iwama H."/>
            <person name="Gojobori T."/>
            <person name="Itoh T."/>
            <person name="Niimura Y."/>
            <person name="Fujii Y."/>
            <person name="Habara T."/>
            <person name="Sakai H."/>
            <person name="Sato Y."/>
            <person name="Wilson G."/>
            <person name="Kumar K."/>
            <person name="McCouch S."/>
            <person name="Juretic N."/>
            <person name="Hoen D."/>
            <person name="Wright S."/>
            <person name="Bruskiewich R."/>
            <person name="Bureau T."/>
            <person name="Miyao A."/>
            <person name="Hirochika H."/>
            <person name="Nishikawa T."/>
            <person name="Kadowaki K."/>
            <person name="Sugiura M."/>
            <person name="Burr B."/>
            <person name="Sasaki T."/>
        </authorList>
    </citation>
    <scope>NUCLEOTIDE SEQUENCE [LARGE SCALE GENOMIC DNA]</scope>
    <source>
        <strain evidence="2">cv. Nipponbare</strain>
    </source>
</reference>
<accession>Q6ZH04</accession>
<dbReference type="EMBL" id="AP004096">
    <property type="protein sequence ID" value="BAD07657.1"/>
    <property type="molecule type" value="Genomic_DNA"/>
</dbReference>
<proteinExistence type="predicted"/>
<organism evidence="1 2">
    <name type="scientific">Oryza sativa subsp. japonica</name>
    <name type="common">Rice</name>
    <dbReference type="NCBI Taxonomy" id="39947"/>
    <lineage>
        <taxon>Eukaryota</taxon>
        <taxon>Viridiplantae</taxon>
        <taxon>Streptophyta</taxon>
        <taxon>Embryophyta</taxon>
        <taxon>Tracheophyta</taxon>
        <taxon>Spermatophyta</taxon>
        <taxon>Magnoliopsida</taxon>
        <taxon>Liliopsida</taxon>
        <taxon>Poales</taxon>
        <taxon>Poaceae</taxon>
        <taxon>BOP clade</taxon>
        <taxon>Oryzoideae</taxon>
        <taxon>Oryzeae</taxon>
        <taxon>Oryzinae</taxon>
        <taxon>Oryza</taxon>
        <taxon>Oryza sativa</taxon>
    </lineage>
</organism>
<name>Q6ZH04_ORYSJ</name>
<sequence length="220" mass="23865">MGQITPRRWRQRRFPPLTFQWTVHPIELWSWFGVSGGLAGRRVPPAKRFNYGTVIANSLLSYPRKSGDAVNEMTSLSNLTEELTLYVPTVPEPFPRGRGAAYRLHGRLGGDIVTGHSSVDAASELELLPSTESVNTVSLGASLTFRPAAVTERAAGEAGRGGGRARWWRASAVAAGERGGGCCWRPVAAQLQRRPPLAPLRPRISACFARAPVLAPSLTR</sequence>